<evidence type="ECO:0000256" key="1">
    <source>
        <dbReference type="ARBA" id="ARBA00022801"/>
    </source>
</evidence>
<protein>
    <recommendedName>
        <fullName evidence="5">Class E sortase</fullName>
    </recommendedName>
</protein>
<dbReference type="Proteomes" id="UP000503011">
    <property type="component" value="Chromosome"/>
</dbReference>
<evidence type="ECO:0000256" key="2">
    <source>
        <dbReference type="PIRSR" id="PIRSR605754-1"/>
    </source>
</evidence>
<sequence length="187" mass="20272">MAALLVVAGLVACAVAGWSHVRGTYEIISAQRQLSRQLAEEWRHPSDMDRRAGAPAFRLELPTLRRSWVAVHGIGPEELSRGPGYAGTAVGQLGNVVVAGHRNPALFWDLDELRPGDPIVVLTRDQRVVYRVARSQVLPTSAGWAMAANPDQPAAPPARQLLTLITCHPKLTTARRLVVRAELATGQ</sequence>
<feature type="active site" description="Acyl-thioester intermediate" evidence="2">
    <location>
        <position position="167"/>
    </location>
</feature>
<dbReference type="GO" id="GO:0016787">
    <property type="term" value="F:hydrolase activity"/>
    <property type="evidence" value="ECO:0007669"/>
    <property type="project" value="UniProtKB-KW"/>
</dbReference>
<reference evidence="3 4" key="1">
    <citation type="submission" date="2020-03" db="EMBL/GenBank/DDBJ databases">
        <title>Whole genome shotgun sequence of Phytohabitans suffuscus NBRC 105367.</title>
        <authorList>
            <person name="Komaki H."/>
            <person name="Tamura T."/>
        </authorList>
    </citation>
    <scope>NUCLEOTIDE SEQUENCE [LARGE SCALE GENOMIC DNA]</scope>
    <source>
        <strain evidence="3 4">NBRC 105367</strain>
    </source>
</reference>
<dbReference type="KEGG" id="psuu:Psuf_011370"/>
<proteinExistence type="predicted"/>
<dbReference type="Pfam" id="PF04203">
    <property type="entry name" value="Sortase"/>
    <property type="match status" value="1"/>
</dbReference>
<feature type="active site" description="Proton donor/acceptor" evidence="2">
    <location>
        <position position="101"/>
    </location>
</feature>
<dbReference type="InterPro" id="IPR042003">
    <property type="entry name" value="Sortase_E"/>
</dbReference>
<evidence type="ECO:0008006" key="5">
    <source>
        <dbReference type="Google" id="ProtNLM"/>
    </source>
</evidence>
<dbReference type="SUPFAM" id="SSF63817">
    <property type="entry name" value="Sortase"/>
    <property type="match status" value="1"/>
</dbReference>
<evidence type="ECO:0000313" key="3">
    <source>
        <dbReference type="EMBL" id="BCB83824.1"/>
    </source>
</evidence>
<accession>A0A6F8YCG4</accession>
<keyword evidence="4" id="KW-1185">Reference proteome</keyword>
<dbReference type="InterPro" id="IPR023365">
    <property type="entry name" value="Sortase_dom-sf"/>
</dbReference>
<evidence type="ECO:0000313" key="4">
    <source>
        <dbReference type="Proteomes" id="UP000503011"/>
    </source>
</evidence>
<organism evidence="3 4">
    <name type="scientific">Phytohabitans suffuscus</name>
    <dbReference type="NCBI Taxonomy" id="624315"/>
    <lineage>
        <taxon>Bacteria</taxon>
        <taxon>Bacillati</taxon>
        <taxon>Actinomycetota</taxon>
        <taxon>Actinomycetes</taxon>
        <taxon>Micromonosporales</taxon>
        <taxon>Micromonosporaceae</taxon>
    </lineage>
</organism>
<dbReference type="InterPro" id="IPR005754">
    <property type="entry name" value="Sortase"/>
</dbReference>
<name>A0A6F8YCG4_9ACTN</name>
<gene>
    <name evidence="3" type="ORF">Psuf_011370</name>
</gene>
<dbReference type="EMBL" id="AP022871">
    <property type="protein sequence ID" value="BCB83824.1"/>
    <property type="molecule type" value="Genomic_DNA"/>
</dbReference>
<reference evidence="3 4" key="2">
    <citation type="submission" date="2020-03" db="EMBL/GenBank/DDBJ databases">
        <authorList>
            <person name="Ichikawa N."/>
            <person name="Kimura A."/>
            <person name="Kitahashi Y."/>
            <person name="Uohara A."/>
        </authorList>
    </citation>
    <scope>NUCLEOTIDE SEQUENCE [LARGE SCALE GENOMIC DNA]</scope>
    <source>
        <strain evidence="3 4">NBRC 105367</strain>
    </source>
</reference>
<dbReference type="Gene3D" id="2.40.260.10">
    <property type="entry name" value="Sortase"/>
    <property type="match status" value="1"/>
</dbReference>
<dbReference type="CDD" id="cd05830">
    <property type="entry name" value="Sortase_E"/>
    <property type="match status" value="1"/>
</dbReference>
<dbReference type="AlphaFoldDB" id="A0A6F8YCG4"/>
<keyword evidence="1" id="KW-0378">Hydrolase</keyword>